<protein>
    <submittedName>
        <fullName evidence="8">Site-specific integrase</fullName>
    </submittedName>
</protein>
<dbReference type="SUPFAM" id="SSF56349">
    <property type="entry name" value="DNA breaking-rejoining enzymes"/>
    <property type="match status" value="1"/>
</dbReference>
<evidence type="ECO:0000256" key="4">
    <source>
        <dbReference type="ARBA" id="ARBA00023172"/>
    </source>
</evidence>
<dbReference type="Gene3D" id="1.10.443.10">
    <property type="entry name" value="Intergrase catalytic core"/>
    <property type="match status" value="1"/>
</dbReference>
<name>A0A3A3EK93_9GAMM</name>
<dbReference type="PANTHER" id="PTHR30629:SF2">
    <property type="entry name" value="PROPHAGE INTEGRASE INTS-RELATED"/>
    <property type="match status" value="1"/>
</dbReference>
<evidence type="ECO:0000256" key="5">
    <source>
        <dbReference type="PROSITE-ProRule" id="PRU01248"/>
    </source>
</evidence>
<dbReference type="PROSITE" id="PS51898">
    <property type="entry name" value="TYR_RECOMBINASE"/>
    <property type="match status" value="1"/>
</dbReference>
<evidence type="ECO:0000259" key="7">
    <source>
        <dbReference type="PROSITE" id="PS51900"/>
    </source>
</evidence>
<keyword evidence="2" id="KW-0229">DNA integration</keyword>
<keyword evidence="3 5" id="KW-0238">DNA-binding</keyword>
<evidence type="ECO:0000313" key="8">
    <source>
        <dbReference type="EMBL" id="RJF33654.1"/>
    </source>
</evidence>
<dbReference type="GO" id="GO:0015074">
    <property type="term" value="P:DNA integration"/>
    <property type="evidence" value="ECO:0007669"/>
    <property type="project" value="UniProtKB-KW"/>
</dbReference>
<dbReference type="Proteomes" id="UP000265938">
    <property type="component" value="Unassembled WGS sequence"/>
</dbReference>
<dbReference type="InterPro" id="IPR050808">
    <property type="entry name" value="Phage_Integrase"/>
</dbReference>
<accession>A0A3A3EK93</accession>
<dbReference type="InterPro" id="IPR010998">
    <property type="entry name" value="Integrase_recombinase_N"/>
</dbReference>
<dbReference type="InterPro" id="IPR022000">
    <property type="entry name" value="Min27-like_integrase_DNA_bind"/>
</dbReference>
<comment type="caution">
    <text evidence="8">The sequence shown here is derived from an EMBL/GenBank/DDBJ whole genome shotgun (WGS) entry which is preliminary data.</text>
</comment>
<reference evidence="8 9" key="1">
    <citation type="submission" date="2018-09" db="EMBL/GenBank/DDBJ databases">
        <title>Identification of marine bacteria producing industrial enzymes.</title>
        <authorList>
            <person name="Cheng T.H."/>
            <person name="Saidin J."/>
            <person name="Muhd D.D."/>
            <person name="Isa M.N.M."/>
            <person name="Bakar M.F.A."/>
            <person name="Ismail N."/>
        </authorList>
    </citation>
    <scope>NUCLEOTIDE SEQUENCE [LARGE SCALE GENOMIC DNA]</scope>
    <source>
        <strain evidence="8 9">MNAD 1.6</strain>
    </source>
</reference>
<dbReference type="GO" id="GO:0003677">
    <property type="term" value="F:DNA binding"/>
    <property type="evidence" value="ECO:0007669"/>
    <property type="project" value="UniProtKB-UniRule"/>
</dbReference>
<comment type="similarity">
    <text evidence="1">Belongs to the 'phage' integrase family.</text>
</comment>
<dbReference type="PROSITE" id="PS51900">
    <property type="entry name" value="CB"/>
    <property type="match status" value="1"/>
</dbReference>
<sequence>MGSINSRGSGKLYLDFRYRNQRCREQTELKDTPANRKKLQKLLDKIEAEILLGCFDYAKTFPNSSRLKKIKYAEEVLKNSDASFPIFKDFAELWFTEMQVQWRKSYIATIRNILFNRLIPFFGEMPINEISKSQLLNFRVQLTQLKKNGGGLFSPNHINRHMKVMRSILQEAADRYDFITPYKGIKPLKGPKHHIKPLSTNEIALILENVREDFKEYFTVRIFTGMRTAEIDGLKWKFVDFEQRVILIRETLVSGREEYTKNDFSQREIQMSDVVLRAMMSMKKRTGHLKYVFCDKNGKPLDHNWVTKSVWYPLLRRLGIERRVPYQMRHTAATLWLASGESPEWIANQMGHANTEMLFRTYSRYVPNLTRKDGSAADGFFSKILKPSR</sequence>
<dbReference type="InterPro" id="IPR004107">
    <property type="entry name" value="Integrase_SAM-like_N"/>
</dbReference>
<evidence type="ECO:0000256" key="1">
    <source>
        <dbReference type="ARBA" id="ARBA00008857"/>
    </source>
</evidence>
<dbReference type="InterPro" id="IPR011010">
    <property type="entry name" value="DNA_brk_join_enz"/>
</dbReference>
<dbReference type="RefSeq" id="WP_119853810.1">
    <property type="nucleotide sequence ID" value="NZ_QYSE01000005.1"/>
</dbReference>
<dbReference type="EMBL" id="QYSE01000005">
    <property type="protein sequence ID" value="RJF33654.1"/>
    <property type="molecule type" value="Genomic_DNA"/>
</dbReference>
<dbReference type="Pfam" id="PF00589">
    <property type="entry name" value="Phage_integrase"/>
    <property type="match status" value="1"/>
</dbReference>
<dbReference type="InterPro" id="IPR044068">
    <property type="entry name" value="CB"/>
</dbReference>
<dbReference type="InterPro" id="IPR002104">
    <property type="entry name" value="Integrase_catalytic"/>
</dbReference>
<dbReference type="Pfam" id="PF14659">
    <property type="entry name" value="Phage_int_SAM_3"/>
    <property type="match status" value="1"/>
</dbReference>
<keyword evidence="4" id="KW-0233">DNA recombination</keyword>
<dbReference type="CDD" id="cd01189">
    <property type="entry name" value="INT_ICEBs1_C_like"/>
    <property type="match status" value="1"/>
</dbReference>
<dbReference type="PANTHER" id="PTHR30629">
    <property type="entry name" value="PROPHAGE INTEGRASE"/>
    <property type="match status" value="1"/>
</dbReference>
<evidence type="ECO:0000313" key="9">
    <source>
        <dbReference type="Proteomes" id="UP000265938"/>
    </source>
</evidence>
<organism evidence="8 9">
    <name type="scientific">Pseudoalteromonas gelatinilytica</name>
    <dbReference type="NCBI Taxonomy" id="1703256"/>
    <lineage>
        <taxon>Bacteria</taxon>
        <taxon>Pseudomonadati</taxon>
        <taxon>Pseudomonadota</taxon>
        <taxon>Gammaproteobacteria</taxon>
        <taxon>Alteromonadales</taxon>
        <taxon>Pseudoalteromonadaceae</taxon>
        <taxon>Pseudoalteromonas</taxon>
    </lineage>
</organism>
<evidence type="ECO:0000259" key="6">
    <source>
        <dbReference type="PROSITE" id="PS51898"/>
    </source>
</evidence>
<dbReference type="Gene3D" id="1.10.150.130">
    <property type="match status" value="1"/>
</dbReference>
<dbReference type="AlphaFoldDB" id="A0A3A3EK93"/>
<feature type="domain" description="Tyr recombinase" evidence="6">
    <location>
        <begin position="193"/>
        <end position="378"/>
    </location>
</feature>
<feature type="domain" description="Core-binding (CB)" evidence="7">
    <location>
        <begin position="85"/>
        <end position="173"/>
    </location>
</feature>
<evidence type="ECO:0000256" key="2">
    <source>
        <dbReference type="ARBA" id="ARBA00022908"/>
    </source>
</evidence>
<proteinExistence type="inferred from homology"/>
<dbReference type="Pfam" id="PF12167">
    <property type="entry name" value="Arm-DNA-bind_2"/>
    <property type="match status" value="1"/>
</dbReference>
<evidence type="ECO:0000256" key="3">
    <source>
        <dbReference type="ARBA" id="ARBA00023125"/>
    </source>
</evidence>
<dbReference type="GO" id="GO:0006310">
    <property type="term" value="P:DNA recombination"/>
    <property type="evidence" value="ECO:0007669"/>
    <property type="project" value="UniProtKB-KW"/>
</dbReference>
<dbReference type="InterPro" id="IPR013762">
    <property type="entry name" value="Integrase-like_cat_sf"/>
</dbReference>
<gene>
    <name evidence="8" type="ORF">D4741_17025</name>
</gene>